<reference evidence="3 4" key="1">
    <citation type="journal article" date="2010" name="Cell">
        <title>The genome of Naegleria gruberi illuminates early eukaryotic versatility.</title>
        <authorList>
            <person name="Fritz-Laylin L.K."/>
            <person name="Prochnik S.E."/>
            <person name="Ginger M.L."/>
            <person name="Dacks J.B."/>
            <person name="Carpenter M.L."/>
            <person name="Field M.C."/>
            <person name="Kuo A."/>
            <person name="Paredez A."/>
            <person name="Chapman J."/>
            <person name="Pham J."/>
            <person name="Shu S."/>
            <person name="Neupane R."/>
            <person name="Cipriano M."/>
            <person name="Mancuso J."/>
            <person name="Tu H."/>
            <person name="Salamov A."/>
            <person name="Lindquist E."/>
            <person name="Shapiro H."/>
            <person name="Lucas S."/>
            <person name="Grigoriev I.V."/>
            <person name="Cande W.Z."/>
            <person name="Fulton C."/>
            <person name="Rokhsar D.S."/>
            <person name="Dawson S.C."/>
        </authorList>
    </citation>
    <scope>NUCLEOTIDE SEQUENCE [LARGE SCALE GENOMIC DNA]</scope>
    <source>
        <strain evidence="3 4">NEG-M</strain>
    </source>
</reference>
<accession>D2W245</accession>
<keyword evidence="2" id="KW-0812">Transmembrane</keyword>
<dbReference type="KEGG" id="ngr:NAEGRDRAFT_75457"/>
<dbReference type="VEuPathDB" id="AmoebaDB:NAEGRDRAFT_75457"/>
<keyword evidence="4" id="KW-1185">Reference proteome</keyword>
<feature type="region of interest" description="Disordered" evidence="1">
    <location>
        <begin position="1"/>
        <end position="90"/>
    </location>
</feature>
<dbReference type="EMBL" id="GG738924">
    <property type="protein sequence ID" value="EFC36879.1"/>
    <property type="molecule type" value="Genomic_DNA"/>
</dbReference>
<feature type="compositionally biased region" description="Polar residues" evidence="1">
    <location>
        <begin position="157"/>
        <end position="187"/>
    </location>
</feature>
<keyword evidence="2" id="KW-0472">Membrane</keyword>
<gene>
    <name evidence="3" type="ORF">NAEGRDRAFT_75457</name>
</gene>
<dbReference type="RefSeq" id="XP_002669623.1">
    <property type="nucleotide sequence ID" value="XM_002669577.1"/>
</dbReference>
<feature type="region of interest" description="Disordered" evidence="1">
    <location>
        <begin position="140"/>
        <end position="193"/>
    </location>
</feature>
<evidence type="ECO:0000313" key="4">
    <source>
        <dbReference type="Proteomes" id="UP000006671"/>
    </source>
</evidence>
<feature type="compositionally biased region" description="Polar residues" evidence="1">
    <location>
        <begin position="59"/>
        <end position="90"/>
    </location>
</feature>
<feature type="compositionally biased region" description="Basic and acidic residues" evidence="1">
    <location>
        <begin position="7"/>
        <end position="43"/>
    </location>
</feature>
<feature type="transmembrane region" description="Helical" evidence="2">
    <location>
        <begin position="276"/>
        <end position="297"/>
    </location>
</feature>
<dbReference type="GeneID" id="8856159"/>
<keyword evidence="2" id="KW-1133">Transmembrane helix</keyword>
<evidence type="ECO:0000313" key="3">
    <source>
        <dbReference type="EMBL" id="EFC36879.1"/>
    </source>
</evidence>
<evidence type="ECO:0000256" key="2">
    <source>
        <dbReference type="SAM" id="Phobius"/>
    </source>
</evidence>
<sequence length="299" mass="33292">MDINSSTKEETPSNGDGTKDKPNCADDNSSNKEEETIRNDTKRNSSSSTKPIIIHQDGESNTPPTIEKSNSPPTTITHSQSSPNIFYPKGNQQVSNNFRHHQQIVFNTPSTTTIFDASHPSNSIELKEVSNSNTTVAIPLHQTNQTNQTNVQSTRNGKYSSLADNSFSSTNMPSPNHSTTVSPNNTKGETKQTLRHRAFSNVKLISPRKRLKQSPSTSSFQTSSDSWDVKENRKELEQLFDFKRRGYSKGGTKDCCFNFWTAIYNTLCPVNRISNILLFIVIIHTLVCIIATSVILYSA</sequence>
<name>D2W245_NAEGR</name>
<proteinExistence type="predicted"/>
<feature type="compositionally biased region" description="Low complexity" evidence="1">
    <location>
        <begin position="142"/>
        <end position="156"/>
    </location>
</feature>
<dbReference type="AlphaFoldDB" id="D2W245"/>
<evidence type="ECO:0000256" key="1">
    <source>
        <dbReference type="SAM" id="MobiDB-lite"/>
    </source>
</evidence>
<dbReference type="Proteomes" id="UP000006671">
    <property type="component" value="Unassembled WGS sequence"/>
</dbReference>
<dbReference type="InParanoid" id="D2W245"/>
<protein>
    <submittedName>
        <fullName evidence="3">Predicted protein</fullName>
    </submittedName>
</protein>
<organism evidence="4">
    <name type="scientific">Naegleria gruberi</name>
    <name type="common">Amoeba</name>
    <dbReference type="NCBI Taxonomy" id="5762"/>
    <lineage>
        <taxon>Eukaryota</taxon>
        <taxon>Discoba</taxon>
        <taxon>Heterolobosea</taxon>
        <taxon>Tetramitia</taxon>
        <taxon>Eutetramitia</taxon>
        <taxon>Vahlkampfiidae</taxon>
        <taxon>Naegleria</taxon>
    </lineage>
</organism>